<comment type="caution">
    <text evidence="2">The sequence shown here is derived from an EMBL/GenBank/DDBJ whole genome shotgun (WGS) entry which is preliminary data.</text>
</comment>
<evidence type="ECO:0000256" key="1">
    <source>
        <dbReference type="SAM" id="Phobius"/>
    </source>
</evidence>
<dbReference type="OrthoDB" id="2447941at2"/>
<reference evidence="2" key="2">
    <citation type="submission" date="2020-09" db="EMBL/GenBank/DDBJ databases">
        <authorList>
            <person name="Sun Q."/>
            <person name="Zhou Y."/>
        </authorList>
    </citation>
    <scope>NUCLEOTIDE SEQUENCE</scope>
    <source>
        <strain evidence="2">CGMCC 1.15533</strain>
    </source>
</reference>
<evidence type="ECO:0000313" key="3">
    <source>
        <dbReference type="Proteomes" id="UP000660801"/>
    </source>
</evidence>
<name>A0A917A6B3_9STRE</name>
<dbReference type="PIRSF" id="PIRSF037259">
    <property type="entry name" value="EcsB_ABC"/>
    <property type="match status" value="1"/>
</dbReference>
<feature type="transmembrane region" description="Helical" evidence="1">
    <location>
        <begin position="105"/>
        <end position="124"/>
    </location>
</feature>
<keyword evidence="1" id="KW-1133">Transmembrane helix</keyword>
<proteinExistence type="predicted"/>
<dbReference type="InterPro" id="IPR010288">
    <property type="entry name" value="EcsB_ABC"/>
</dbReference>
<protein>
    <submittedName>
        <fullName evidence="2">Multidrug ABC transporter permease</fullName>
    </submittedName>
</protein>
<dbReference type="RefSeq" id="WP_068990963.1">
    <property type="nucleotide sequence ID" value="NZ_BMJN01000014.1"/>
</dbReference>
<feature type="transmembrane region" description="Helical" evidence="1">
    <location>
        <begin position="53"/>
        <end position="78"/>
    </location>
</feature>
<dbReference type="EMBL" id="BMJN01000014">
    <property type="protein sequence ID" value="GGE30844.1"/>
    <property type="molecule type" value="Genomic_DNA"/>
</dbReference>
<feature type="transmembrane region" description="Helical" evidence="1">
    <location>
        <begin position="298"/>
        <end position="318"/>
    </location>
</feature>
<keyword evidence="1" id="KW-0472">Membrane</keyword>
<dbReference type="AlphaFoldDB" id="A0A917A6B3"/>
<reference evidence="2" key="1">
    <citation type="journal article" date="2014" name="Int. J. Syst. Evol. Microbiol.">
        <title>Complete genome sequence of Corynebacterium casei LMG S-19264T (=DSM 44701T), isolated from a smear-ripened cheese.</title>
        <authorList>
            <consortium name="US DOE Joint Genome Institute (JGI-PGF)"/>
            <person name="Walter F."/>
            <person name="Albersmeier A."/>
            <person name="Kalinowski J."/>
            <person name="Ruckert C."/>
        </authorList>
    </citation>
    <scope>NUCLEOTIDE SEQUENCE</scope>
    <source>
        <strain evidence="2">CGMCC 1.15533</strain>
    </source>
</reference>
<feature type="transmembrane region" description="Helical" evidence="1">
    <location>
        <begin position="324"/>
        <end position="341"/>
    </location>
</feature>
<dbReference type="Pfam" id="PF05975">
    <property type="entry name" value="EcsB"/>
    <property type="match status" value="1"/>
</dbReference>
<keyword evidence="1" id="KW-0812">Transmembrane</keyword>
<accession>A0A917A6B3</accession>
<gene>
    <name evidence="2" type="ORF">GCM10011510_10150</name>
</gene>
<feature type="transmembrane region" description="Helical" evidence="1">
    <location>
        <begin position="130"/>
        <end position="148"/>
    </location>
</feature>
<dbReference type="GO" id="GO:0016020">
    <property type="term" value="C:membrane"/>
    <property type="evidence" value="ECO:0007669"/>
    <property type="project" value="InterPro"/>
</dbReference>
<dbReference type="Proteomes" id="UP000660801">
    <property type="component" value="Unassembled WGS sequence"/>
</dbReference>
<feature type="transmembrane region" description="Helical" evidence="1">
    <location>
        <begin position="28"/>
        <end position="47"/>
    </location>
</feature>
<organism evidence="2 3">
    <name type="scientific">Streptococcus himalayensis</name>
    <dbReference type="NCBI Taxonomy" id="1888195"/>
    <lineage>
        <taxon>Bacteria</taxon>
        <taxon>Bacillati</taxon>
        <taxon>Bacillota</taxon>
        <taxon>Bacilli</taxon>
        <taxon>Lactobacillales</taxon>
        <taxon>Streptococcaceae</taxon>
        <taxon>Streptococcus</taxon>
    </lineage>
</organism>
<keyword evidence="3" id="KW-1185">Reference proteome</keyword>
<sequence length="349" mass="40681">MIEVLQKRRRDFWEQCLKYLRYVLNDHFVLFLLVFLGFLALQYRALLQEVEKHVGLVLLGVGLFSILLLPMGSIATYIERADKHFLLAKEEELKSWVKATSRRSYLVWATFQSIGSLLLFPIFLALKWPVLGFIGYLFLILLGKYLLFQKKEARLLTETGLAWELAIAHEEARKQRILRFFALFTNVKGLSTSVKRRKYLDLFLTWLPKKKSHTWENLYLRSYLRNGELFGLTIRLLLLSVVVLGSVSQGFIAAIMALLFQYLLLFQLTALYQAYDYQYLTRLFPLEQTDKVRGARNLIQTIGAASLFIELIVGMIFLEQKESLLLLLGGTLVLQLFHLPYRLKRLVDE</sequence>
<evidence type="ECO:0000313" key="2">
    <source>
        <dbReference type="EMBL" id="GGE30844.1"/>
    </source>
</evidence>